<name>A0ABD0MYJ9_CIRMR</name>
<dbReference type="SUPFAM" id="SSF53098">
    <property type="entry name" value="Ribonuclease H-like"/>
    <property type="match status" value="1"/>
</dbReference>
<evidence type="ECO:0000259" key="1">
    <source>
        <dbReference type="Pfam" id="PF05699"/>
    </source>
</evidence>
<comment type="caution">
    <text evidence="2">The sequence shown here is derived from an EMBL/GenBank/DDBJ whole genome shotgun (WGS) entry which is preliminary data.</text>
</comment>
<dbReference type="InterPro" id="IPR012337">
    <property type="entry name" value="RNaseH-like_sf"/>
</dbReference>
<dbReference type="PANTHER" id="PTHR45913">
    <property type="entry name" value="EPM2A-INTERACTING PROTEIN 1"/>
    <property type="match status" value="1"/>
</dbReference>
<dbReference type="Pfam" id="PF05699">
    <property type="entry name" value="Dimer_Tnp_hAT"/>
    <property type="match status" value="1"/>
</dbReference>
<keyword evidence="3" id="KW-1185">Reference proteome</keyword>
<evidence type="ECO:0000313" key="2">
    <source>
        <dbReference type="EMBL" id="KAL0153882.1"/>
    </source>
</evidence>
<protein>
    <recommendedName>
        <fullName evidence="1">HAT C-terminal dimerisation domain-containing protein</fullName>
    </recommendedName>
</protein>
<sequence length="530" mass="59376">MALSKTMKRKVDVENRSFNDDWTEKYAFIMPTFRNASPVCLICSETVAVAKEYNLRRHHNTKHSNFKVSHPEQSEARQRKIATLKSAYTCASGIITRTLTDQERVTCASLQAAWVLCRHNRPFTESEVLKECMITVLEELAPDKSMDRIIASVKQVPLSASTNARRVHVLAEQVQKAVIDGVKEAKYFSLAIDESTDNTDISQLCVFVRSFDGKDFREELPLEDNTTADIIFGKLEDFFKSHGLPLDKINLTVTDGAPAMIGKNKGLMSRIKTVAPKTNALHCIHQSVLCAKLSGELKEVMEKTMKIINHIRGTSSTQHRLFRKSVVDLVEKLDAFGNKLDLFHADLLSGRLLHFNTLKTVGEGNVTDKMKTFITQLKDNFSARFDDFFISRDVIGFVRDPFTISPSGEFSTNAVKMLPLDKAAIQSQLAEIQAAGDMKAALRGAESLSAFWVSCPETYDTLKTLAMYVLTMFGSTYTCEAAFSKMNLIKTHERNRLSTQSLEDCLRLSLTAAKPDVKKLVSEGKCNFSH</sequence>
<dbReference type="Proteomes" id="UP001529510">
    <property type="component" value="Unassembled WGS sequence"/>
</dbReference>
<feature type="domain" description="HAT C-terminal dimerisation" evidence="1">
    <location>
        <begin position="448"/>
        <end position="505"/>
    </location>
</feature>
<dbReference type="InterPro" id="IPR008906">
    <property type="entry name" value="HATC_C_dom"/>
</dbReference>
<proteinExistence type="predicted"/>
<reference evidence="2 3" key="1">
    <citation type="submission" date="2024-05" db="EMBL/GenBank/DDBJ databases">
        <title>Genome sequencing and assembly of Indian major carp, Cirrhinus mrigala (Hamilton, 1822).</title>
        <authorList>
            <person name="Mohindra V."/>
            <person name="Chowdhury L.M."/>
            <person name="Lal K."/>
            <person name="Jena J.K."/>
        </authorList>
    </citation>
    <scope>NUCLEOTIDE SEQUENCE [LARGE SCALE GENOMIC DNA]</scope>
    <source>
        <strain evidence="2">CM1030</strain>
        <tissue evidence="2">Blood</tissue>
    </source>
</reference>
<evidence type="ECO:0000313" key="3">
    <source>
        <dbReference type="Proteomes" id="UP001529510"/>
    </source>
</evidence>
<dbReference type="EMBL" id="JAMKFB020000068">
    <property type="protein sequence ID" value="KAL0153882.1"/>
    <property type="molecule type" value="Genomic_DNA"/>
</dbReference>
<gene>
    <name evidence="2" type="ORF">M9458_050803</name>
</gene>
<organism evidence="2 3">
    <name type="scientific">Cirrhinus mrigala</name>
    <name type="common">Mrigala</name>
    <dbReference type="NCBI Taxonomy" id="683832"/>
    <lineage>
        <taxon>Eukaryota</taxon>
        <taxon>Metazoa</taxon>
        <taxon>Chordata</taxon>
        <taxon>Craniata</taxon>
        <taxon>Vertebrata</taxon>
        <taxon>Euteleostomi</taxon>
        <taxon>Actinopterygii</taxon>
        <taxon>Neopterygii</taxon>
        <taxon>Teleostei</taxon>
        <taxon>Ostariophysi</taxon>
        <taxon>Cypriniformes</taxon>
        <taxon>Cyprinidae</taxon>
        <taxon>Labeoninae</taxon>
        <taxon>Labeonini</taxon>
        <taxon>Cirrhinus</taxon>
    </lineage>
</organism>
<accession>A0ABD0MYJ9</accession>
<dbReference type="AlphaFoldDB" id="A0ABD0MYJ9"/>
<dbReference type="PANTHER" id="PTHR45913:SF21">
    <property type="entry name" value="DUF4371 DOMAIN-CONTAINING PROTEIN"/>
    <property type="match status" value="1"/>
</dbReference>